<evidence type="ECO:0000313" key="2">
    <source>
        <dbReference type="Proteomes" id="UP000494111"/>
    </source>
</evidence>
<gene>
    <name evidence="1" type="ORF">LMG3458_04505</name>
</gene>
<sequence length="996" mass="112037">MTFQPPQRKLSSDLYSLIGRLESKAKRNLIRGYSLKPRLSAKEVAAIRKGNSCADGMLAGAIVKGPNGLKSRKGNKATSSDIYKTYSLVPLEVRAEVCYTVGYVNSSITDSLEICKLIRELSFIEEKETTEALLLLESLSERFGASNFLFFKLAYIRTSRILTSDHLELIASIEENAQHADAVGLQSSALENIGTKLSLFAVASRRTGSMASRIKNGDFRCSIALSNLVPTPVDEADVAGFLLRACESSLVDTIYSFIIILNLENRLSTASLNIRTHLDSNLLKELDDISSTCSGEPTKSIITAHYSNQNSDNEPALDLYRASSAFLERKHYTRIRNDLDRVIGVRLVQDIKGTPTVGIGDEFHDKDVLTSRMDVETTKVLSNSLELDDFYRTYLFLRFISSRLNIIRLTAEDIQFLFDNTTGLEVLLTENELKTLYSTAPGTSKGLVAVLALALYRKKSIDPDVDFDFREEFINYVQTHHNGSIRDFISWLVATSPSVANYLVVSLDEVTLEKLYTLIKSASEASEIRRDILRSIGTKLNRIEYIMEADAIVTRFKVATLQKYFDSSRMYVDGVAMKKWLDANPSIYAEEYRNIYPKLIAAINSANENLESNQNEVVIIKLLNTDHTLISEIFKDAFEEFCLNNEFGIESYLGRRIRHNTLQGVLLAPVDTVFKKDAYRSLWASPNFRKCIKSWMASYSFMLEKLRKEQLQFKSNSSLFNAQIDPEEASTKENILQLTRTLRSAGGAELLNELIIRTCWKQISPQLENASRFITTTLLNEAKESIAQHFFKYESALENNLKADLFEAINGVFRKVASWFQVPQTGFVPASVRELIQIILLDLSQSEATVSWTGECLDKKYTGISVHRIYDCLAVLLQNAYTHGDEGQTISIKMDNEKVGDSLLDEVYIAVTSKAKTNKYYECVSRIERAIQARESGSDMVTEGYSGIKKVKFLSRLSEGRHTVSFSTDAATREISLRFKLRAEISSDSSDIEEAP</sequence>
<accession>A0A6S7AEV8</accession>
<dbReference type="EMBL" id="CADIJO010000018">
    <property type="protein sequence ID" value="CAB3727231.1"/>
    <property type="molecule type" value="Genomic_DNA"/>
</dbReference>
<name>A0A6S7AEV8_9BURK</name>
<dbReference type="Proteomes" id="UP000494111">
    <property type="component" value="Unassembled WGS sequence"/>
</dbReference>
<evidence type="ECO:0000313" key="1">
    <source>
        <dbReference type="EMBL" id="CAB3727231.1"/>
    </source>
</evidence>
<organism evidence="1 2">
    <name type="scientific">Achromobacter deleyi</name>
    <dbReference type="NCBI Taxonomy" id="1353891"/>
    <lineage>
        <taxon>Bacteria</taxon>
        <taxon>Pseudomonadati</taxon>
        <taxon>Pseudomonadota</taxon>
        <taxon>Betaproteobacteria</taxon>
        <taxon>Burkholderiales</taxon>
        <taxon>Alcaligenaceae</taxon>
        <taxon>Achromobacter</taxon>
    </lineage>
</organism>
<dbReference type="RefSeq" id="WP_175216530.1">
    <property type="nucleotide sequence ID" value="NZ_CADIJO010000018.1"/>
</dbReference>
<proteinExistence type="predicted"/>
<protein>
    <submittedName>
        <fullName evidence="1">Uncharacterized protein</fullName>
    </submittedName>
</protein>
<reference evidence="1 2" key="1">
    <citation type="submission" date="2020-04" db="EMBL/GenBank/DDBJ databases">
        <authorList>
            <person name="De Canck E."/>
        </authorList>
    </citation>
    <scope>NUCLEOTIDE SEQUENCE [LARGE SCALE GENOMIC DNA]</scope>
    <source>
        <strain evidence="1 2">LMG 3458</strain>
    </source>
</reference>
<dbReference type="AlphaFoldDB" id="A0A6S7AEV8"/>